<dbReference type="RefSeq" id="WP_134439500.1">
    <property type="nucleotide sequence ID" value="NZ_LXQC01000112.1"/>
</dbReference>
<dbReference type="Pfam" id="PF05016">
    <property type="entry name" value="ParE_toxin"/>
    <property type="match status" value="1"/>
</dbReference>
<dbReference type="InterPro" id="IPR007712">
    <property type="entry name" value="RelE/ParE_toxin"/>
</dbReference>
<reference evidence="2 3" key="1">
    <citation type="submission" date="2016-05" db="EMBL/GenBank/DDBJ databases">
        <title>Diversity and Homogeneity among Thermoacidophilic Verrucomicrobia Methanotrophs Linked with Geographical Origin.</title>
        <authorList>
            <person name="Erikstad H.-A."/>
            <person name="Smestad N.B."/>
            <person name="Ceballos R.M."/>
            <person name="Birkeland N.-K."/>
        </authorList>
    </citation>
    <scope>NUCLEOTIDE SEQUENCE [LARGE SCALE GENOMIC DNA]</scope>
    <source>
        <strain evidence="2 3">Phi</strain>
    </source>
</reference>
<dbReference type="AlphaFoldDB" id="A0A4Y8PG23"/>
<comment type="caution">
    <text evidence="2">The sequence shown here is derived from an EMBL/GenBank/DDBJ whole genome shotgun (WGS) entry which is preliminary data.</text>
</comment>
<proteinExistence type="predicted"/>
<gene>
    <name evidence="2" type="ORF">A7Q10_00455</name>
</gene>
<evidence type="ECO:0000256" key="1">
    <source>
        <dbReference type="ARBA" id="ARBA00022649"/>
    </source>
</evidence>
<dbReference type="OrthoDB" id="193331at2"/>
<dbReference type="InterPro" id="IPR035093">
    <property type="entry name" value="RelE/ParE_toxin_dom_sf"/>
</dbReference>
<dbReference type="EMBL" id="LXQC01000112">
    <property type="protein sequence ID" value="TFE70843.1"/>
    <property type="molecule type" value="Genomic_DNA"/>
</dbReference>
<name>A0A4Y8PG23_9BACT</name>
<keyword evidence="1" id="KW-1277">Toxin-antitoxin system</keyword>
<evidence type="ECO:0000313" key="2">
    <source>
        <dbReference type="EMBL" id="TFE70843.1"/>
    </source>
</evidence>
<organism evidence="2 3">
    <name type="scientific">Methylacidiphilum caldifontis</name>
    <dbReference type="NCBI Taxonomy" id="2795386"/>
    <lineage>
        <taxon>Bacteria</taxon>
        <taxon>Pseudomonadati</taxon>
        <taxon>Verrucomicrobiota</taxon>
        <taxon>Methylacidiphilae</taxon>
        <taxon>Methylacidiphilales</taxon>
        <taxon>Methylacidiphilaceae</taxon>
        <taxon>Methylacidiphilum (ex Ratnadevi et al. 2023)</taxon>
    </lineage>
</organism>
<dbReference type="Proteomes" id="UP000297713">
    <property type="component" value="Unassembled WGS sequence"/>
</dbReference>
<dbReference type="Gene3D" id="3.30.2310.20">
    <property type="entry name" value="RelE-like"/>
    <property type="match status" value="1"/>
</dbReference>
<evidence type="ECO:0000313" key="3">
    <source>
        <dbReference type="Proteomes" id="UP000297713"/>
    </source>
</evidence>
<sequence>MQSDIESLFEKRIEEKKPFQIVFSHQSEQDLSQLSKSVQFQILDGIENLPKALAMPDSDCIGKAERDNRIIYRFRYKEYRIYFEKTDFGILIHRILLKNTLADFLFRSNLVFSETNA</sequence>
<accession>A0A4Y8PG23</accession>
<dbReference type="SUPFAM" id="SSF143011">
    <property type="entry name" value="RelE-like"/>
    <property type="match status" value="1"/>
</dbReference>
<protein>
    <submittedName>
        <fullName evidence="2">Addiction module toxin RelE</fullName>
    </submittedName>
</protein>
<keyword evidence="3" id="KW-1185">Reference proteome</keyword>